<dbReference type="Pfam" id="PF06544">
    <property type="entry name" value="Prp3_C"/>
    <property type="match status" value="1"/>
</dbReference>
<dbReference type="SUPFAM" id="SSF54495">
    <property type="entry name" value="UBC-like"/>
    <property type="match status" value="1"/>
</dbReference>
<dbReference type="InterPro" id="IPR016135">
    <property type="entry name" value="UBQ-conjugating_enzyme/RWD"/>
</dbReference>
<dbReference type="Pfam" id="PF05773">
    <property type="entry name" value="RWD"/>
    <property type="match status" value="1"/>
</dbReference>
<dbReference type="Gene3D" id="3.10.110.10">
    <property type="entry name" value="Ubiquitin Conjugating Enzyme"/>
    <property type="match status" value="1"/>
</dbReference>
<keyword evidence="3" id="KW-1185">Reference proteome</keyword>
<sequence length="232" mass="26910">MYNADELILGSRLMPVDFRLILSCGEHNYKVELSFQLPTNYPSAARPNVLIRSLNLNETEANRNLKSFIDDLPLGEAVIHEVIAWVQDNVKEYEVPEEVQVDVYKIDESEDTLYRMWIFSHHLYSITKRRDILTLTKRFDLRGMAVPGKPAIIVVEGWKKACGSFWEQVRSWNWQKIFVKHEEAIDTLSSLGKFRELILESANGKSGDLSQLRDVLEEHGLGVYFRKMFDLC</sequence>
<dbReference type="InterPro" id="IPR017359">
    <property type="entry name" value="Phi-like"/>
</dbReference>
<dbReference type="STRING" id="34508.A0A4U5MEZ7"/>
<reference evidence="2 3" key="1">
    <citation type="journal article" date="2015" name="Genome Biol.">
        <title>Comparative genomics of Steinernema reveals deeply conserved gene regulatory networks.</title>
        <authorList>
            <person name="Dillman A.R."/>
            <person name="Macchietto M."/>
            <person name="Porter C.F."/>
            <person name="Rogers A."/>
            <person name="Williams B."/>
            <person name="Antoshechkin I."/>
            <person name="Lee M.M."/>
            <person name="Goodwin Z."/>
            <person name="Lu X."/>
            <person name="Lewis E.E."/>
            <person name="Goodrich-Blair H."/>
            <person name="Stock S.P."/>
            <person name="Adams B.J."/>
            <person name="Sternberg P.W."/>
            <person name="Mortazavi A."/>
        </authorList>
    </citation>
    <scope>NUCLEOTIDE SEQUENCE [LARGE SCALE GENOMIC DNA]</scope>
    <source>
        <strain evidence="2 3">ALL</strain>
    </source>
</reference>
<dbReference type="PROSITE" id="PS50908">
    <property type="entry name" value="RWD"/>
    <property type="match status" value="1"/>
</dbReference>
<name>A0A4U5MEZ7_STECR</name>
<gene>
    <name evidence="2" type="ORF">L596_023859</name>
</gene>
<accession>A0A4U5MEZ7</accession>
<dbReference type="InterPro" id="IPR006575">
    <property type="entry name" value="RWD_dom"/>
</dbReference>
<evidence type="ECO:0000313" key="3">
    <source>
        <dbReference type="Proteomes" id="UP000298663"/>
    </source>
</evidence>
<dbReference type="InterPro" id="IPR059181">
    <property type="entry name" value="RWDD2A-B_C"/>
</dbReference>
<dbReference type="Proteomes" id="UP000298663">
    <property type="component" value="Unassembled WGS sequence"/>
</dbReference>
<comment type="caution">
    <text evidence="2">The sequence shown here is derived from an EMBL/GenBank/DDBJ whole genome shotgun (WGS) entry which is preliminary data.</text>
</comment>
<reference evidence="2 3" key="2">
    <citation type="journal article" date="2019" name="G3 (Bethesda)">
        <title>Hybrid Assembly of the Genome of the Entomopathogenic Nematode Steinernema carpocapsae Identifies the X-Chromosome.</title>
        <authorList>
            <person name="Serra L."/>
            <person name="Macchietto M."/>
            <person name="Macias-Munoz A."/>
            <person name="McGill C.J."/>
            <person name="Rodriguez I.M."/>
            <person name="Rodriguez B."/>
            <person name="Murad R."/>
            <person name="Mortazavi A."/>
        </authorList>
    </citation>
    <scope>NUCLEOTIDE SEQUENCE [LARGE SCALE GENOMIC DNA]</scope>
    <source>
        <strain evidence="2 3">ALL</strain>
    </source>
</reference>
<evidence type="ECO:0000259" key="1">
    <source>
        <dbReference type="PROSITE" id="PS50908"/>
    </source>
</evidence>
<evidence type="ECO:0000313" key="2">
    <source>
        <dbReference type="EMBL" id="TKR67761.1"/>
    </source>
</evidence>
<protein>
    <recommendedName>
        <fullName evidence="1">RWD domain-containing protein</fullName>
    </recommendedName>
</protein>
<dbReference type="PANTHER" id="PTHR15955:SF8">
    <property type="entry name" value="RWD DOMAIN-CONTAINING PROTEIN 2B-RELATED"/>
    <property type="match status" value="1"/>
</dbReference>
<proteinExistence type="predicted"/>
<dbReference type="CDD" id="cd24163">
    <property type="entry name" value="RWDD2_C"/>
    <property type="match status" value="1"/>
</dbReference>
<dbReference type="EMBL" id="AZBU02000008">
    <property type="protein sequence ID" value="TKR67761.1"/>
    <property type="molecule type" value="Genomic_DNA"/>
</dbReference>
<organism evidence="2 3">
    <name type="scientific">Steinernema carpocapsae</name>
    <name type="common">Entomopathogenic nematode</name>
    <dbReference type="NCBI Taxonomy" id="34508"/>
    <lineage>
        <taxon>Eukaryota</taxon>
        <taxon>Metazoa</taxon>
        <taxon>Ecdysozoa</taxon>
        <taxon>Nematoda</taxon>
        <taxon>Chromadorea</taxon>
        <taxon>Rhabditida</taxon>
        <taxon>Tylenchina</taxon>
        <taxon>Panagrolaimomorpha</taxon>
        <taxon>Strongyloidoidea</taxon>
        <taxon>Steinernematidae</taxon>
        <taxon>Steinernema</taxon>
    </lineage>
</organism>
<dbReference type="AlphaFoldDB" id="A0A4U5MEZ7"/>
<dbReference type="InterPro" id="IPR010541">
    <property type="entry name" value="Prp3_C"/>
</dbReference>
<feature type="domain" description="RWD" evidence="1">
    <location>
        <begin position="1"/>
        <end position="93"/>
    </location>
</feature>
<dbReference type="PANTHER" id="PTHR15955">
    <property type="entry name" value="RWD DOMAIN CONTAINING PROTEIN 2"/>
    <property type="match status" value="1"/>
</dbReference>
<dbReference type="OrthoDB" id="432412at2759"/>